<dbReference type="AlphaFoldDB" id="A0A2P5AMX1"/>
<gene>
    <name evidence="2" type="ORF">PanWU01x14_317050</name>
</gene>
<name>A0A2P5AMX1_PARAD</name>
<evidence type="ECO:0008006" key="4">
    <source>
        <dbReference type="Google" id="ProtNLM"/>
    </source>
</evidence>
<evidence type="ECO:0000256" key="1">
    <source>
        <dbReference type="SAM" id="Phobius"/>
    </source>
</evidence>
<dbReference type="Proteomes" id="UP000237105">
    <property type="component" value="Unassembled WGS sequence"/>
</dbReference>
<feature type="transmembrane region" description="Helical" evidence="1">
    <location>
        <begin position="60"/>
        <end position="93"/>
    </location>
</feature>
<evidence type="ECO:0000313" key="2">
    <source>
        <dbReference type="EMBL" id="PON37884.1"/>
    </source>
</evidence>
<organism evidence="2 3">
    <name type="scientific">Parasponia andersonii</name>
    <name type="common">Sponia andersonii</name>
    <dbReference type="NCBI Taxonomy" id="3476"/>
    <lineage>
        <taxon>Eukaryota</taxon>
        <taxon>Viridiplantae</taxon>
        <taxon>Streptophyta</taxon>
        <taxon>Embryophyta</taxon>
        <taxon>Tracheophyta</taxon>
        <taxon>Spermatophyta</taxon>
        <taxon>Magnoliopsida</taxon>
        <taxon>eudicotyledons</taxon>
        <taxon>Gunneridae</taxon>
        <taxon>Pentapetalae</taxon>
        <taxon>rosids</taxon>
        <taxon>fabids</taxon>
        <taxon>Rosales</taxon>
        <taxon>Cannabaceae</taxon>
        <taxon>Parasponia</taxon>
    </lineage>
</organism>
<feature type="transmembrane region" description="Helical" evidence="1">
    <location>
        <begin position="177"/>
        <end position="192"/>
    </location>
</feature>
<keyword evidence="1" id="KW-1133">Transmembrane helix</keyword>
<reference evidence="3" key="1">
    <citation type="submission" date="2016-06" db="EMBL/GenBank/DDBJ databases">
        <title>Parallel loss of symbiosis genes in relatives of nitrogen-fixing non-legume Parasponia.</title>
        <authorList>
            <person name="Van Velzen R."/>
            <person name="Holmer R."/>
            <person name="Bu F."/>
            <person name="Rutten L."/>
            <person name="Van Zeijl A."/>
            <person name="Liu W."/>
            <person name="Santuari L."/>
            <person name="Cao Q."/>
            <person name="Sharma T."/>
            <person name="Shen D."/>
            <person name="Roswanjaya Y."/>
            <person name="Wardhani T."/>
            <person name="Kalhor M.S."/>
            <person name="Jansen J."/>
            <person name="Van den Hoogen J."/>
            <person name="Gungor B."/>
            <person name="Hartog M."/>
            <person name="Hontelez J."/>
            <person name="Verver J."/>
            <person name="Yang W.-C."/>
            <person name="Schijlen E."/>
            <person name="Repin R."/>
            <person name="Schilthuizen M."/>
            <person name="Schranz E."/>
            <person name="Heidstra R."/>
            <person name="Miyata K."/>
            <person name="Fedorova E."/>
            <person name="Kohlen W."/>
            <person name="Bisseling T."/>
            <person name="Smit S."/>
            <person name="Geurts R."/>
        </authorList>
    </citation>
    <scope>NUCLEOTIDE SEQUENCE [LARGE SCALE GENOMIC DNA]</scope>
    <source>
        <strain evidence="3">cv. WU1-14</strain>
    </source>
</reference>
<keyword evidence="3" id="KW-1185">Reference proteome</keyword>
<dbReference type="EMBL" id="JXTB01000514">
    <property type="protein sequence ID" value="PON37884.1"/>
    <property type="molecule type" value="Genomic_DNA"/>
</dbReference>
<evidence type="ECO:0000313" key="3">
    <source>
        <dbReference type="Proteomes" id="UP000237105"/>
    </source>
</evidence>
<accession>A0A2P5AMX1</accession>
<sequence length="198" mass="20591">MFLYDLGKLLLIVNVVEVLAVIHEPRVAHASPLSVVRPVVSSIVRAPLVVVTPHLTPPAILAVVVIAVLVVVLVVVVELGVVVITVGVLVVLFRLGPVRTTDRVGVWLVGCRGGVRLVGADGCGGGGGVRGATAAVGSLGGGEVLLVDGGFGGRELTRLVPVKPVPVVLGIRDESRVLLNLLLLVVVSLIYYCRCRFL</sequence>
<comment type="caution">
    <text evidence="2">The sequence shown here is derived from an EMBL/GenBank/DDBJ whole genome shotgun (WGS) entry which is preliminary data.</text>
</comment>
<keyword evidence="1" id="KW-0472">Membrane</keyword>
<protein>
    <recommendedName>
        <fullName evidence="4">Transmembrane protein</fullName>
    </recommendedName>
</protein>
<keyword evidence="1" id="KW-0812">Transmembrane</keyword>
<proteinExistence type="predicted"/>